<keyword evidence="2" id="KW-1185">Reference proteome</keyword>
<evidence type="ECO:0000313" key="2">
    <source>
        <dbReference type="Proteomes" id="UP001527090"/>
    </source>
</evidence>
<gene>
    <name evidence="1" type="ORF">M5X04_14700</name>
</gene>
<dbReference type="EMBL" id="JAMDLY010000012">
    <property type="protein sequence ID" value="MCY9530569.1"/>
    <property type="molecule type" value="Genomic_DNA"/>
</dbReference>
<evidence type="ECO:0000313" key="1">
    <source>
        <dbReference type="EMBL" id="MCY9530569.1"/>
    </source>
</evidence>
<accession>A0ABT4EA16</accession>
<dbReference type="RefSeq" id="WP_268632324.1">
    <property type="nucleotide sequence ID" value="NZ_JAMDLY010000012.1"/>
</dbReference>
<sequence length="77" mass="8800">MEYALIAVIVLVIVFLCLRIEAQDKVIRDLNDRLMAKDFADYAAIKMARDAPTEDIHMRKPISWYDDGCIPDVGDKT</sequence>
<protein>
    <submittedName>
        <fullName evidence="1">Uncharacterized protein</fullName>
    </submittedName>
</protein>
<reference evidence="1 2" key="1">
    <citation type="submission" date="2022-05" db="EMBL/GenBank/DDBJ databases">
        <title>Genome Sequencing of Bee-Associated Microbes.</title>
        <authorList>
            <person name="Dunlap C."/>
        </authorList>
    </citation>
    <scope>NUCLEOTIDE SEQUENCE [LARGE SCALE GENOMIC DNA]</scope>
    <source>
        <strain evidence="1 2">NRRL NRS-750</strain>
    </source>
</reference>
<dbReference type="Proteomes" id="UP001527090">
    <property type="component" value="Unassembled WGS sequence"/>
</dbReference>
<name>A0ABT4EA16_PAEAL</name>
<organism evidence="1 2">
    <name type="scientific">Paenibacillus alvei</name>
    <name type="common">Bacillus alvei</name>
    <dbReference type="NCBI Taxonomy" id="44250"/>
    <lineage>
        <taxon>Bacteria</taxon>
        <taxon>Bacillati</taxon>
        <taxon>Bacillota</taxon>
        <taxon>Bacilli</taxon>
        <taxon>Bacillales</taxon>
        <taxon>Paenibacillaceae</taxon>
        <taxon>Paenibacillus</taxon>
    </lineage>
</organism>
<comment type="caution">
    <text evidence="1">The sequence shown here is derived from an EMBL/GenBank/DDBJ whole genome shotgun (WGS) entry which is preliminary data.</text>
</comment>
<proteinExistence type="predicted"/>